<dbReference type="PROSITE" id="PS51202">
    <property type="entry name" value="RCK_C"/>
    <property type="match status" value="1"/>
</dbReference>
<name>A0ABP8LMT6_9BACT</name>
<evidence type="ECO:0000259" key="11">
    <source>
        <dbReference type="PROSITE" id="PS51202"/>
    </source>
</evidence>
<keyword evidence="5" id="KW-0630">Potassium</keyword>
<evidence type="ECO:0000256" key="3">
    <source>
        <dbReference type="ARBA" id="ARBA00022449"/>
    </source>
</evidence>
<feature type="transmembrane region" description="Helical" evidence="10">
    <location>
        <begin position="121"/>
        <end position="140"/>
    </location>
</feature>
<organism evidence="12 13">
    <name type="scientific">Pontibacter saemangeumensis</name>
    <dbReference type="NCBI Taxonomy" id="1084525"/>
    <lineage>
        <taxon>Bacteria</taxon>
        <taxon>Pseudomonadati</taxon>
        <taxon>Bacteroidota</taxon>
        <taxon>Cytophagia</taxon>
        <taxon>Cytophagales</taxon>
        <taxon>Hymenobacteraceae</taxon>
        <taxon>Pontibacter</taxon>
    </lineage>
</organism>
<accession>A0ABP8LMT6</accession>
<feature type="transmembrane region" description="Helical" evidence="10">
    <location>
        <begin position="34"/>
        <end position="54"/>
    </location>
</feature>
<comment type="subcellular location">
    <subcellularLocation>
        <location evidence="1">Cell membrane</location>
        <topology evidence="1">Multi-pass membrane protein</topology>
    </subcellularLocation>
</comment>
<dbReference type="InterPro" id="IPR036721">
    <property type="entry name" value="RCK_C_sf"/>
</dbReference>
<feature type="transmembrane region" description="Helical" evidence="10">
    <location>
        <begin position="190"/>
        <end position="210"/>
    </location>
</feature>
<dbReference type="PANTHER" id="PTHR32507">
    <property type="entry name" value="NA(+)/H(+) ANTIPORTER 1"/>
    <property type="match status" value="1"/>
</dbReference>
<feature type="transmembrane region" description="Helical" evidence="10">
    <location>
        <begin position="304"/>
        <end position="323"/>
    </location>
</feature>
<dbReference type="Pfam" id="PF00999">
    <property type="entry name" value="Na_H_Exchanger"/>
    <property type="match status" value="1"/>
</dbReference>
<dbReference type="NCBIfam" id="NF003715">
    <property type="entry name" value="PRK05326.1-2"/>
    <property type="match status" value="1"/>
</dbReference>
<evidence type="ECO:0000256" key="7">
    <source>
        <dbReference type="ARBA" id="ARBA00022989"/>
    </source>
</evidence>
<dbReference type="PANTHER" id="PTHR32507:SF7">
    <property type="entry name" value="K(+)_H(+) ANTIPORTER NHAP2"/>
    <property type="match status" value="1"/>
</dbReference>
<feature type="transmembrane region" description="Helical" evidence="10">
    <location>
        <begin position="222"/>
        <end position="239"/>
    </location>
</feature>
<sequence length="486" mass="52522">MQFSTEDILLGASILLMVSILLSKSLGRFGIPALILFLGVGMLAGSEGIGGIYFDDALTAQSMGTVALAVILFSGGLDTRWESTRPVLWRGVALSTLGVFLTAVLVGLFSAYLLGFSLLEGLLLGAVVSSTDAAAVFSILRSRNIGLKNNLRPTLELESGSNDPMAYFLTVSFTFLLTNEGAGNWQLVPMFFLQMSIGAVAGVVMGRAMGWVINRIRLEQDGLYPALTLAMVFFTFAFTNLVGGNGFLAVYVAAVVLGNRNFIHKGSLTRFYDGLAWLMQILMFLTLGLLVFPSQMLPVLGPGLLISLFLIFVARPASVFLGLAFSRASLRDKLYISWVGLRGAVPIVFATYPLLAGVGRSDMIFNIVFFIVLTSVMLQGTTLSVVADWLGLSQRDYSPKKVRLGEDMGYDAKNSLVELYLNRASPAAGKSIVELQLPKTSLIVLIDRGGRFVTPNGATVLEEDDKLMVMVDNDEELEKVEKVLNG</sequence>
<keyword evidence="6 10" id="KW-0812">Transmembrane</keyword>
<keyword evidence="8" id="KW-0406">Ion transport</keyword>
<protein>
    <submittedName>
        <fullName evidence="12">Potassium/proton antiporter</fullName>
    </submittedName>
</protein>
<dbReference type="RefSeq" id="WP_345158688.1">
    <property type="nucleotide sequence ID" value="NZ_BAABHC010000010.1"/>
</dbReference>
<evidence type="ECO:0000256" key="1">
    <source>
        <dbReference type="ARBA" id="ARBA00004651"/>
    </source>
</evidence>
<evidence type="ECO:0000256" key="6">
    <source>
        <dbReference type="ARBA" id="ARBA00022692"/>
    </source>
</evidence>
<evidence type="ECO:0000256" key="2">
    <source>
        <dbReference type="ARBA" id="ARBA00022448"/>
    </source>
</evidence>
<dbReference type="SUPFAM" id="SSF116726">
    <property type="entry name" value="TrkA C-terminal domain-like"/>
    <property type="match status" value="1"/>
</dbReference>
<evidence type="ECO:0000313" key="12">
    <source>
        <dbReference type="EMBL" id="GAA4431762.1"/>
    </source>
</evidence>
<evidence type="ECO:0000256" key="10">
    <source>
        <dbReference type="SAM" id="Phobius"/>
    </source>
</evidence>
<evidence type="ECO:0000256" key="5">
    <source>
        <dbReference type="ARBA" id="ARBA00022538"/>
    </source>
</evidence>
<evidence type="ECO:0000256" key="4">
    <source>
        <dbReference type="ARBA" id="ARBA00022475"/>
    </source>
</evidence>
<keyword evidence="5" id="KW-0633">Potassium transport</keyword>
<keyword evidence="7 10" id="KW-1133">Transmembrane helix</keyword>
<dbReference type="Gene3D" id="1.20.1530.20">
    <property type="match status" value="1"/>
</dbReference>
<feature type="transmembrane region" description="Helical" evidence="10">
    <location>
        <begin position="275"/>
        <end position="292"/>
    </location>
</feature>
<dbReference type="InterPro" id="IPR006153">
    <property type="entry name" value="Cation/H_exchanger_TM"/>
</dbReference>
<proteinExistence type="predicted"/>
<comment type="caution">
    <text evidence="12">The sequence shown here is derived from an EMBL/GenBank/DDBJ whole genome shotgun (WGS) entry which is preliminary data.</text>
</comment>
<dbReference type="InterPro" id="IPR038770">
    <property type="entry name" value="Na+/solute_symporter_sf"/>
</dbReference>
<dbReference type="EMBL" id="BAABHC010000010">
    <property type="protein sequence ID" value="GAA4431762.1"/>
    <property type="molecule type" value="Genomic_DNA"/>
</dbReference>
<gene>
    <name evidence="12" type="ORF">GCM10023188_19630</name>
</gene>
<evidence type="ECO:0000256" key="9">
    <source>
        <dbReference type="ARBA" id="ARBA00023136"/>
    </source>
</evidence>
<feature type="transmembrane region" description="Helical" evidence="10">
    <location>
        <begin position="60"/>
        <end position="79"/>
    </location>
</feature>
<feature type="transmembrane region" description="Helical" evidence="10">
    <location>
        <begin position="6"/>
        <end position="22"/>
    </location>
</feature>
<feature type="transmembrane region" description="Helical" evidence="10">
    <location>
        <begin position="91"/>
        <end position="115"/>
    </location>
</feature>
<keyword evidence="13" id="KW-1185">Reference proteome</keyword>
<feature type="transmembrane region" description="Helical" evidence="10">
    <location>
        <begin position="367"/>
        <end position="391"/>
    </location>
</feature>
<keyword evidence="2" id="KW-0813">Transport</keyword>
<evidence type="ECO:0000313" key="13">
    <source>
        <dbReference type="Proteomes" id="UP001500552"/>
    </source>
</evidence>
<keyword evidence="4" id="KW-1003">Cell membrane</keyword>
<dbReference type="Gene3D" id="3.30.70.1450">
    <property type="entry name" value="Regulator of K+ conductance, C-terminal domain"/>
    <property type="match status" value="1"/>
</dbReference>
<dbReference type="Pfam" id="PF02080">
    <property type="entry name" value="TrkA_C"/>
    <property type="match status" value="1"/>
</dbReference>
<reference evidence="13" key="1">
    <citation type="journal article" date="2019" name="Int. J. Syst. Evol. Microbiol.">
        <title>The Global Catalogue of Microorganisms (GCM) 10K type strain sequencing project: providing services to taxonomists for standard genome sequencing and annotation.</title>
        <authorList>
            <consortium name="The Broad Institute Genomics Platform"/>
            <consortium name="The Broad Institute Genome Sequencing Center for Infectious Disease"/>
            <person name="Wu L."/>
            <person name="Ma J."/>
        </authorList>
    </citation>
    <scope>NUCLEOTIDE SEQUENCE [LARGE SCALE GENOMIC DNA]</scope>
    <source>
        <strain evidence="13">JCM 17926</strain>
    </source>
</reference>
<keyword evidence="3" id="KW-0050">Antiport</keyword>
<dbReference type="Proteomes" id="UP001500552">
    <property type="component" value="Unassembled WGS sequence"/>
</dbReference>
<dbReference type="InterPro" id="IPR006037">
    <property type="entry name" value="RCK_C"/>
</dbReference>
<feature type="domain" description="RCK C-terminal" evidence="11">
    <location>
        <begin position="403"/>
        <end position="486"/>
    </location>
</feature>
<dbReference type="NCBIfam" id="NF003716">
    <property type="entry name" value="PRK05326.1-3"/>
    <property type="match status" value="1"/>
</dbReference>
<keyword evidence="9 10" id="KW-0472">Membrane</keyword>
<feature type="transmembrane region" description="Helical" evidence="10">
    <location>
        <begin position="335"/>
        <end position="355"/>
    </location>
</feature>
<evidence type="ECO:0000256" key="8">
    <source>
        <dbReference type="ARBA" id="ARBA00023065"/>
    </source>
</evidence>